<dbReference type="GO" id="GO:0003700">
    <property type="term" value="F:DNA-binding transcription factor activity"/>
    <property type="evidence" value="ECO:0007669"/>
    <property type="project" value="InterPro"/>
</dbReference>
<dbReference type="SUPFAM" id="SSF48008">
    <property type="entry name" value="GntR ligand-binding domain-like"/>
    <property type="match status" value="1"/>
</dbReference>
<evidence type="ECO:0000256" key="1">
    <source>
        <dbReference type="ARBA" id="ARBA00023015"/>
    </source>
</evidence>
<dbReference type="OrthoDB" id="5243844at2"/>
<dbReference type="PANTHER" id="PTHR43537">
    <property type="entry name" value="TRANSCRIPTIONAL REGULATOR, GNTR FAMILY"/>
    <property type="match status" value="1"/>
</dbReference>
<dbReference type="SUPFAM" id="SSF46785">
    <property type="entry name" value="Winged helix' DNA-binding domain"/>
    <property type="match status" value="1"/>
</dbReference>
<reference evidence="6" key="1">
    <citation type="submission" date="2016-05" db="EMBL/GenBank/DDBJ databases">
        <authorList>
            <person name="Baek K."/>
            <person name="Yang S.-J."/>
        </authorList>
    </citation>
    <scope>NUCLEOTIDE SEQUENCE [LARGE SCALE GENOMIC DNA]</scope>
    <source>
        <strain evidence="6">ST58-10</strain>
    </source>
</reference>
<dbReference type="InterPro" id="IPR008920">
    <property type="entry name" value="TF_FadR/GntR_C"/>
</dbReference>
<dbReference type="InterPro" id="IPR036388">
    <property type="entry name" value="WH-like_DNA-bd_sf"/>
</dbReference>
<dbReference type="InterPro" id="IPR036390">
    <property type="entry name" value="WH_DNA-bd_sf"/>
</dbReference>
<accession>A0A1A9F025</accession>
<dbReference type="AlphaFoldDB" id="A0A1A9F025"/>
<keyword evidence="1" id="KW-0805">Transcription regulation</keyword>
<keyword evidence="2" id="KW-0238">DNA-binding</keyword>
<evidence type="ECO:0000256" key="2">
    <source>
        <dbReference type="ARBA" id="ARBA00023125"/>
    </source>
</evidence>
<dbReference type="SMART" id="SM00345">
    <property type="entry name" value="HTH_GNTR"/>
    <property type="match status" value="1"/>
</dbReference>
<dbReference type="Gene3D" id="1.20.120.530">
    <property type="entry name" value="GntR ligand-binding domain-like"/>
    <property type="match status" value="1"/>
</dbReference>
<sequence>MGTDKTSVNNQLDAAYQRVWGAIVSHKLLPGTRLKEDDLCDTFDISRGNVRKLLQQLAHHHLVTLIPNSGAFVARPSREEALEVFKTRRLVELEMVRELARKCSAQDRQMLEKHVHREHEAHSSGDKSLRIRLSGEFHLLIGALAERPVLYQFLHEIISRASLIVALYQRSHSANGRSAGDRACSEHHDLIDAIAAHRVEQAVAVMEQHLQELENQLDLDPPLEQHVDLRKVFA</sequence>
<evidence type="ECO:0000256" key="3">
    <source>
        <dbReference type="ARBA" id="ARBA00023163"/>
    </source>
</evidence>
<keyword evidence="3" id="KW-0804">Transcription</keyword>
<keyword evidence="6" id="KW-1185">Reference proteome</keyword>
<gene>
    <name evidence="5" type="ORF">A8C75_13295</name>
</gene>
<dbReference type="Proteomes" id="UP000078070">
    <property type="component" value="Chromosome"/>
</dbReference>
<evidence type="ECO:0000313" key="5">
    <source>
        <dbReference type="EMBL" id="ANG63350.1"/>
    </source>
</evidence>
<dbReference type="RefSeq" id="WP_067383186.1">
    <property type="nucleotide sequence ID" value="NZ_CP015839.1"/>
</dbReference>
<dbReference type="InterPro" id="IPR000524">
    <property type="entry name" value="Tscrpt_reg_HTH_GntR"/>
</dbReference>
<dbReference type="EMBL" id="CP015839">
    <property type="protein sequence ID" value="ANG63350.1"/>
    <property type="molecule type" value="Genomic_DNA"/>
</dbReference>
<dbReference type="Gene3D" id="1.10.10.10">
    <property type="entry name" value="Winged helix-like DNA-binding domain superfamily/Winged helix DNA-binding domain"/>
    <property type="match status" value="1"/>
</dbReference>
<dbReference type="SMART" id="SM00895">
    <property type="entry name" value="FCD"/>
    <property type="match status" value="1"/>
</dbReference>
<dbReference type="PANTHER" id="PTHR43537:SF53">
    <property type="entry name" value="HTH-TYPE TRANSCRIPTIONAL REPRESSOR NANR"/>
    <property type="match status" value="1"/>
</dbReference>
<feature type="domain" description="HTH gntR-type" evidence="4">
    <location>
        <begin position="9"/>
        <end position="76"/>
    </location>
</feature>
<protein>
    <submittedName>
        <fullName evidence="5">GntR family transcriptional regulator</fullName>
    </submittedName>
</protein>
<dbReference type="Pfam" id="PF07729">
    <property type="entry name" value="FCD"/>
    <property type="match status" value="1"/>
</dbReference>
<proteinExistence type="predicted"/>
<dbReference type="PROSITE" id="PS50949">
    <property type="entry name" value="HTH_GNTR"/>
    <property type="match status" value="1"/>
</dbReference>
<dbReference type="STRING" id="1821621.A8C75_13295"/>
<evidence type="ECO:0000259" key="4">
    <source>
        <dbReference type="PROSITE" id="PS50949"/>
    </source>
</evidence>
<dbReference type="Pfam" id="PF00392">
    <property type="entry name" value="GntR"/>
    <property type="match status" value="1"/>
</dbReference>
<dbReference type="KEGG" id="mars:A8C75_13295"/>
<evidence type="ECO:0000313" key="6">
    <source>
        <dbReference type="Proteomes" id="UP000078070"/>
    </source>
</evidence>
<dbReference type="GO" id="GO:0003677">
    <property type="term" value="F:DNA binding"/>
    <property type="evidence" value="ECO:0007669"/>
    <property type="project" value="UniProtKB-KW"/>
</dbReference>
<reference evidence="5 6" key="2">
    <citation type="journal article" date="2018" name="Int. J. Syst. Evol. Microbiol.">
        <title>Marinobacterium aestuarii sp. nov., a benzene-degrading marine bacterium isolated from estuary sediment.</title>
        <authorList>
            <person name="Bae S.S."/>
            <person name="Jung J."/>
            <person name="Chung D."/>
            <person name="Baek K."/>
        </authorList>
    </citation>
    <scope>NUCLEOTIDE SEQUENCE [LARGE SCALE GENOMIC DNA]</scope>
    <source>
        <strain evidence="5 6">ST58-10</strain>
    </source>
</reference>
<name>A0A1A9F025_9GAMM</name>
<organism evidence="5 6">
    <name type="scientific">Marinobacterium aestuarii</name>
    <dbReference type="NCBI Taxonomy" id="1821621"/>
    <lineage>
        <taxon>Bacteria</taxon>
        <taxon>Pseudomonadati</taxon>
        <taxon>Pseudomonadota</taxon>
        <taxon>Gammaproteobacteria</taxon>
        <taxon>Oceanospirillales</taxon>
        <taxon>Oceanospirillaceae</taxon>
        <taxon>Marinobacterium</taxon>
    </lineage>
</organism>
<dbReference type="InterPro" id="IPR011711">
    <property type="entry name" value="GntR_C"/>
</dbReference>